<accession>A0A5E4U5A4</accession>
<reference evidence="5 6" key="1">
    <citation type="submission" date="2019-08" db="EMBL/GenBank/DDBJ databases">
        <authorList>
            <person name="Peeters C."/>
        </authorList>
    </citation>
    <scope>NUCLEOTIDE SEQUENCE [LARGE SCALE GENOMIC DNA]</scope>
    <source>
        <strain evidence="5 6">LMG 31011</strain>
    </source>
</reference>
<keyword evidence="1" id="KW-0328">Glycosyltransferase</keyword>
<dbReference type="PANTHER" id="PTHR12526">
    <property type="entry name" value="GLYCOSYLTRANSFERASE"/>
    <property type="match status" value="1"/>
</dbReference>
<evidence type="ECO:0000313" key="6">
    <source>
        <dbReference type="Proteomes" id="UP000366819"/>
    </source>
</evidence>
<dbReference type="GO" id="GO:0016757">
    <property type="term" value="F:glycosyltransferase activity"/>
    <property type="evidence" value="ECO:0007669"/>
    <property type="project" value="UniProtKB-KW"/>
</dbReference>
<proteinExistence type="predicted"/>
<dbReference type="PANTHER" id="PTHR12526:SF510">
    <property type="entry name" value="D-INOSITOL 3-PHOSPHATE GLYCOSYLTRANSFERASE"/>
    <property type="match status" value="1"/>
</dbReference>
<dbReference type="RefSeq" id="WP_150575442.1">
    <property type="nucleotide sequence ID" value="NZ_CABPSN010000002.1"/>
</dbReference>
<dbReference type="Proteomes" id="UP000366819">
    <property type="component" value="Unassembled WGS sequence"/>
</dbReference>
<evidence type="ECO:0000256" key="1">
    <source>
        <dbReference type="ARBA" id="ARBA00022676"/>
    </source>
</evidence>
<dbReference type="EMBL" id="CABPSN010000002">
    <property type="protein sequence ID" value="VVD94074.1"/>
    <property type="molecule type" value="Genomic_DNA"/>
</dbReference>
<dbReference type="SUPFAM" id="SSF53756">
    <property type="entry name" value="UDP-Glycosyltransferase/glycogen phosphorylase"/>
    <property type="match status" value="1"/>
</dbReference>
<dbReference type="Pfam" id="PF00534">
    <property type="entry name" value="Glycos_transf_1"/>
    <property type="match status" value="1"/>
</dbReference>
<feature type="domain" description="Glycosyl transferase family 1" evidence="3">
    <location>
        <begin position="190"/>
        <end position="343"/>
    </location>
</feature>
<gene>
    <name evidence="5" type="ORF">PAQ31011_01788</name>
</gene>
<dbReference type="OrthoDB" id="9062832at2"/>
<dbReference type="InterPro" id="IPR028098">
    <property type="entry name" value="Glyco_trans_4-like_N"/>
</dbReference>
<evidence type="ECO:0000259" key="3">
    <source>
        <dbReference type="Pfam" id="PF00534"/>
    </source>
</evidence>
<dbReference type="Pfam" id="PF13439">
    <property type="entry name" value="Glyco_transf_4"/>
    <property type="match status" value="1"/>
</dbReference>
<dbReference type="AlphaFoldDB" id="A0A5E4U5A4"/>
<dbReference type="Gene3D" id="3.40.50.2000">
    <property type="entry name" value="Glycogen Phosphorylase B"/>
    <property type="match status" value="2"/>
</dbReference>
<organism evidence="5 6">
    <name type="scientific">Pandoraea aquatica</name>
    <dbReference type="NCBI Taxonomy" id="2508290"/>
    <lineage>
        <taxon>Bacteria</taxon>
        <taxon>Pseudomonadati</taxon>
        <taxon>Pseudomonadota</taxon>
        <taxon>Betaproteobacteria</taxon>
        <taxon>Burkholderiales</taxon>
        <taxon>Burkholderiaceae</taxon>
        <taxon>Pandoraea</taxon>
    </lineage>
</organism>
<evidence type="ECO:0000259" key="4">
    <source>
        <dbReference type="Pfam" id="PF13439"/>
    </source>
</evidence>
<keyword evidence="2 5" id="KW-0808">Transferase</keyword>
<sequence>MKILYTNFHVGCGGGQDTYVRELALAMSRDHEVTVATPPGSWLGEQIKRLPRITSVDVEFKPRWYRFWRETLRLRRLIREQRFDIVHVNGSPDHRQVMLAVAGLAVRPEIVFTKHNTYPANSFGNWLRASFGTSRTIAVSDYVRTMLRRESSYPNIVVIKHGVRSPEAERLNEEERLRRRSALLGASADDSIVLGSAAGTGAAKGWADLVAALTLLPETTRRRFRVWLAGTAPSIEQRAMVEECGLDAQILFTGPINHVHHLLAATDVAFVLSYHESLSYACREAMAAGCASLVTKVGGLPENVTPWVDGWIVPPRDPQAIANVLMHIADKPERMRHMGHMARMKGRTEFDFDDFVEATYGVYLDAIAATARLQRATPANLPMRQWLHKLLRIALRRHRRNQKRAA</sequence>
<dbReference type="InterPro" id="IPR001296">
    <property type="entry name" value="Glyco_trans_1"/>
</dbReference>
<feature type="domain" description="Glycosyltransferase subfamily 4-like N-terminal" evidence="4">
    <location>
        <begin position="14"/>
        <end position="163"/>
    </location>
</feature>
<protein>
    <submittedName>
        <fullName evidence="5">Glycosyl transferase family 1</fullName>
    </submittedName>
</protein>
<evidence type="ECO:0000313" key="5">
    <source>
        <dbReference type="EMBL" id="VVD94074.1"/>
    </source>
</evidence>
<name>A0A5E4U5A4_9BURK</name>
<keyword evidence="6" id="KW-1185">Reference proteome</keyword>
<evidence type="ECO:0000256" key="2">
    <source>
        <dbReference type="ARBA" id="ARBA00022679"/>
    </source>
</evidence>